<organism evidence="2 3">
    <name type="scientific">Ciona savignyi</name>
    <name type="common">Pacific transparent sea squirt</name>
    <dbReference type="NCBI Taxonomy" id="51511"/>
    <lineage>
        <taxon>Eukaryota</taxon>
        <taxon>Metazoa</taxon>
        <taxon>Chordata</taxon>
        <taxon>Tunicata</taxon>
        <taxon>Ascidiacea</taxon>
        <taxon>Phlebobranchia</taxon>
        <taxon>Cionidae</taxon>
        <taxon>Ciona</taxon>
    </lineage>
</organism>
<sequence>MDFILSLNNFPPGITTVNSTVLWRGSQRDICTTFFQKFLKQYLPDIIKRGGLSGALCFAIFRSYPEASVSNFRQLTNSQLIFTVEQEGRFTEDVRNGIAQLNLKEFFNSLSALYQDRYFNIYKNLPVEICRHIVHEEKAANDDGILQSSIPSTEKDKDKMLDKSDHETSTTEEATLNFDDFMEFFVAEDNELLWKQKKYKDAVPGLEKELKTSSSFDRSIVQIKLALCLKESGQTDASNQMLGEALNSLEKS</sequence>
<dbReference type="GeneTree" id="ENSGT00390000017598"/>
<reference evidence="2" key="3">
    <citation type="submission" date="2025-09" db="UniProtKB">
        <authorList>
            <consortium name="Ensembl"/>
        </authorList>
    </citation>
    <scope>IDENTIFICATION</scope>
</reference>
<dbReference type="Ensembl" id="ENSCSAVT00000007151.1">
    <property type="protein sequence ID" value="ENSCSAVP00000007060.1"/>
    <property type="gene ID" value="ENSCSAVG00000004223.1"/>
</dbReference>
<accession>H2YP02</accession>
<dbReference type="HOGENOM" id="CLU_066566_0_0_1"/>
<dbReference type="Proteomes" id="UP000007875">
    <property type="component" value="Unassembled WGS sequence"/>
</dbReference>
<evidence type="ECO:0000313" key="2">
    <source>
        <dbReference type="Ensembl" id="ENSCSAVP00000007060.1"/>
    </source>
</evidence>
<keyword evidence="3" id="KW-1185">Reference proteome</keyword>
<evidence type="ECO:0000256" key="1">
    <source>
        <dbReference type="SAM" id="MobiDB-lite"/>
    </source>
</evidence>
<proteinExistence type="predicted"/>
<dbReference type="InParanoid" id="H2YP02"/>
<reference evidence="3" key="1">
    <citation type="submission" date="2003-08" db="EMBL/GenBank/DDBJ databases">
        <authorList>
            <person name="Birren B."/>
            <person name="Nusbaum C."/>
            <person name="Abebe A."/>
            <person name="Abouelleil A."/>
            <person name="Adekoya E."/>
            <person name="Ait-zahra M."/>
            <person name="Allen N."/>
            <person name="Allen T."/>
            <person name="An P."/>
            <person name="Anderson M."/>
            <person name="Anderson S."/>
            <person name="Arachchi H."/>
            <person name="Armbruster J."/>
            <person name="Bachantsang P."/>
            <person name="Baldwin J."/>
            <person name="Barry A."/>
            <person name="Bayul T."/>
            <person name="Blitshsteyn B."/>
            <person name="Bloom T."/>
            <person name="Blye J."/>
            <person name="Boguslavskiy L."/>
            <person name="Borowsky M."/>
            <person name="Boukhgalter B."/>
            <person name="Brunache A."/>
            <person name="Butler J."/>
            <person name="Calixte N."/>
            <person name="Calvo S."/>
            <person name="Camarata J."/>
            <person name="Campo K."/>
            <person name="Chang J."/>
            <person name="Cheshatsang Y."/>
            <person name="Citroen M."/>
            <person name="Collymore A."/>
            <person name="Considine T."/>
            <person name="Cook A."/>
            <person name="Cooke P."/>
            <person name="Corum B."/>
            <person name="Cuomo C."/>
            <person name="David R."/>
            <person name="Dawoe T."/>
            <person name="Degray S."/>
            <person name="Dodge S."/>
            <person name="Dooley K."/>
            <person name="Dorje P."/>
            <person name="Dorjee K."/>
            <person name="Dorris L."/>
            <person name="Duffey N."/>
            <person name="Dupes A."/>
            <person name="Elkins T."/>
            <person name="Engels R."/>
            <person name="Erickson J."/>
            <person name="Farina A."/>
            <person name="Faro S."/>
            <person name="Ferreira P."/>
            <person name="Fischer H."/>
            <person name="Fitzgerald M."/>
            <person name="Foley K."/>
            <person name="Gage D."/>
            <person name="Galagan J."/>
            <person name="Gearin G."/>
            <person name="Gnerre S."/>
            <person name="Gnirke A."/>
            <person name="Goyette A."/>
            <person name="Graham J."/>
            <person name="Grandbois E."/>
            <person name="Gyaltsen K."/>
            <person name="Hafez N."/>
            <person name="Hagopian D."/>
            <person name="Hagos B."/>
            <person name="Hall J."/>
            <person name="Hatcher B."/>
            <person name="Heller A."/>
            <person name="Higgins H."/>
            <person name="Honan T."/>
            <person name="Horn A."/>
            <person name="Houde N."/>
            <person name="Hughes L."/>
            <person name="Hulme W."/>
            <person name="Husby E."/>
            <person name="Iliev I."/>
            <person name="Jaffe D."/>
            <person name="Jones C."/>
            <person name="Kamal M."/>
            <person name="Kamat A."/>
            <person name="Kamvysselis M."/>
            <person name="Karlsson E."/>
            <person name="Kells C."/>
            <person name="Kieu A."/>
            <person name="Kisner P."/>
            <person name="Kodira C."/>
            <person name="Kulbokas E."/>
            <person name="Labutti K."/>
            <person name="Lama D."/>
            <person name="Landers T."/>
            <person name="Leger J."/>
            <person name="Levine S."/>
            <person name="Lewis D."/>
            <person name="Lewis T."/>
            <person name="Lindblad-toh K."/>
            <person name="Liu X."/>
            <person name="Lokyitsang T."/>
            <person name="Lokyitsang Y."/>
            <person name="Lucien O."/>
            <person name="Lui A."/>
            <person name="Ma L.J."/>
            <person name="Mabbitt R."/>
            <person name="Macdonald J."/>
            <person name="Maclean C."/>
            <person name="Major J."/>
            <person name="Manning J."/>
            <person name="Marabella R."/>
            <person name="Maru K."/>
            <person name="Matthews C."/>
            <person name="Mauceli E."/>
            <person name="Mccarthy M."/>
            <person name="Mcdonough S."/>
            <person name="Mcghee T."/>
            <person name="Meldrim J."/>
            <person name="Meneus L."/>
            <person name="Mesirov J."/>
            <person name="Mihalev A."/>
            <person name="Mihova T."/>
            <person name="Mikkelsen T."/>
            <person name="Mlenga V."/>
            <person name="Moru K."/>
            <person name="Mozes J."/>
            <person name="Mulrain L."/>
            <person name="Munson G."/>
            <person name="Naylor J."/>
            <person name="Newes C."/>
            <person name="Nguyen C."/>
            <person name="Nguyen N."/>
            <person name="Nguyen T."/>
            <person name="Nicol R."/>
            <person name="Nielsen C."/>
            <person name="Nizzari M."/>
            <person name="Norbu C."/>
            <person name="Norbu N."/>
            <person name="O'donnell P."/>
            <person name="Okoawo O."/>
            <person name="O'leary S."/>
            <person name="Omotosho B."/>
            <person name="O'neill K."/>
            <person name="Osman S."/>
            <person name="Parker S."/>
            <person name="Perrin D."/>
            <person name="Phunkhang P."/>
            <person name="Piqani B."/>
            <person name="Purcell S."/>
            <person name="Rachupka T."/>
            <person name="Ramasamy U."/>
            <person name="Rameau R."/>
            <person name="Ray V."/>
            <person name="Raymond C."/>
            <person name="Retta R."/>
            <person name="Richardson S."/>
            <person name="Rise C."/>
            <person name="Rodriguez J."/>
            <person name="Rogers J."/>
            <person name="Rogov P."/>
            <person name="Rutman M."/>
            <person name="Schupbach R."/>
            <person name="Seaman C."/>
            <person name="Settipalli S."/>
            <person name="Sharpe T."/>
            <person name="Sheridan J."/>
            <person name="Sherpa N."/>
            <person name="Shi J."/>
            <person name="Smirnov S."/>
            <person name="Smith C."/>
            <person name="Sougnez C."/>
            <person name="Spencer B."/>
            <person name="Stalker J."/>
            <person name="Stange-thomann N."/>
            <person name="Stavropoulos S."/>
            <person name="Stetson K."/>
            <person name="Stone C."/>
            <person name="Stone S."/>
            <person name="Stubbs M."/>
            <person name="Talamas J."/>
            <person name="Tchuinga P."/>
            <person name="Tenzing P."/>
            <person name="Tesfaye S."/>
            <person name="Theodore J."/>
            <person name="Thoulutsang Y."/>
            <person name="Topham K."/>
            <person name="Towey S."/>
            <person name="Tsamla T."/>
            <person name="Tsomo N."/>
            <person name="Vallee D."/>
            <person name="Vassiliev H."/>
            <person name="Venkataraman V."/>
            <person name="Vinson J."/>
            <person name="Vo A."/>
            <person name="Wade C."/>
            <person name="Wang S."/>
            <person name="Wangchuk T."/>
            <person name="Wangdi T."/>
            <person name="Whittaker C."/>
            <person name="Wilkinson J."/>
            <person name="Wu Y."/>
            <person name="Wyman D."/>
            <person name="Yadav S."/>
            <person name="Yang S."/>
            <person name="Yang X."/>
            <person name="Yeager S."/>
            <person name="Yee E."/>
            <person name="Young G."/>
            <person name="Zainoun J."/>
            <person name="Zembeck L."/>
            <person name="Zimmer A."/>
            <person name="Zody M."/>
            <person name="Lander E."/>
        </authorList>
    </citation>
    <scope>NUCLEOTIDE SEQUENCE [LARGE SCALE GENOMIC DNA]</scope>
</reference>
<reference evidence="2" key="2">
    <citation type="submission" date="2025-08" db="UniProtKB">
        <authorList>
            <consortium name="Ensembl"/>
        </authorList>
    </citation>
    <scope>IDENTIFICATION</scope>
</reference>
<feature type="region of interest" description="Disordered" evidence="1">
    <location>
        <begin position="144"/>
        <end position="172"/>
    </location>
</feature>
<dbReference type="AlphaFoldDB" id="H2YP02"/>
<evidence type="ECO:0000313" key="3">
    <source>
        <dbReference type="Proteomes" id="UP000007875"/>
    </source>
</evidence>
<feature type="compositionally biased region" description="Basic and acidic residues" evidence="1">
    <location>
        <begin position="153"/>
        <end position="169"/>
    </location>
</feature>
<name>H2YP02_CIOSA</name>
<protein>
    <submittedName>
        <fullName evidence="2">Uncharacterized protein</fullName>
    </submittedName>
</protein>